<accession>A0A165ADC0</accession>
<dbReference type="OrthoDB" id="432645at2759"/>
<protein>
    <recommendedName>
        <fullName evidence="7">Mitochondrial ribosomal protein-like protein</fullName>
    </recommendedName>
</protein>
<keyword evidence="3" id="KW-0687">Ribonucleoprotein</keyword>
<dbReference type="Pfam" id="PF01245">
    <property type="entry name" value="Ribosomal_L19"/>
    <property type="match status" value="1"/>
</dbReference>
<name>A0A165ADC0_XYLHT</name>
<dbReference type="Gene3D" id="2.30.30.790">
    <property type="match status" value="1"/>
</dbReference>
<dbReference type="PANTHER" id="PTHR15680">
    <property type="entry name" value="RIBOSOMAL PROTEIN L19"/>
    <property type="match status" value="1"/>
</dbReference>
<evidence type="ECO:0000256" key="4">
    <source>
        <dbReference type="SAM" id="MobiDB-lite"/>
    </source>
</evidence>
<dbReference type="AlphaFoldDB" id="A0A165ADC0"/>
<dbReference type="STRING" id="1328760.A0A165ADC0"/>
<keyword evidence="2" id="KW-0689">Ribosomal protein</keyword>
<dbReference type="Proteomes" id="UP000076632">
    <property type="component" value="Unassembled WGS sequence"/>
</dbReference>
<dbReference type="SUPFAM" id="SSF50104">
    <property type="entry name" value="Translation proteins SH3-like domain"/>
    <property type="match status" value="1"/>
</dbReference>
<sequence length="226" mass="25294">MALNLSSTMRPLSCWKSIFRSTRCVRQLTTATPPSASTIPPRIGISALAERSLSAGPKKIKTYPPPPSARVHFKEPISDVTAAQLTTLDPTGARTRMFARDNSDAAKVGDILLVRQRNGDPFAGVCLNIRRRGVDTGILLRNQLTRVGVEMWFKIYSPNVEGIEVVQRREKRARRARLYYMRQPKHDVGSVQNIVLQYQRRSAVLRSGGEVRGRDANSGKRKGKKR</sequence>
<comment type="similarity">
    <text evidence="1">Belongs to the bacterial ribosomal protein bL19 family.</text>
</comment>
<dbReference type="OMA" id="VCLNIRQ"/>
<evidence type="ECO:0000313" key="6">
    <source>
        <dbReference type="Proteomes" id="UP000076632"/>
    </source>
</evidence>
<keyword evidence="6" id="KW-1185">Reference proteome</keyword>
<evidence type="ECO:0000256" key="1">
    <source>
        <dbReference type="ARBA" id="ARBA00005781"/>
    </source>
</evidence>
<evidence type="ECO:0000256" key="2">
    <source>
        <dbReference type="ARBA" id="ARBA00022980"/>
    </source>
</evidence>
<dbReference type="GeneID" id="28898343"/>
<dbReference type="RefSeq" id="XP_018185845.1">
    <property type="nucleotide sequence ID" value="XM_018333206.1"/>
</dbReference>
<evidence type="ECO:0000256" key="3">
    <source>
        <dbReference type="ARBA" id="ARBA00023274"/>
    </source>
</evidence>
<dbReference type="FunFam" id="2.30.30.790:FF:000007">
    <property type="entry name" value="Mitochondrial ribosomal protein, putative"/>
    <property type="match status" value="1"/>
</dbReference>
<dbReference type="GO" id="GO:0005762">
    <property type="term" value="C:mitochondrial large ribosomal subunit"/>
    <property type="evidence" value="ECO:0007669"/>
    <property type="project" value="TreeGrafter"/>
</dbReference>
<evidence type="ECO:0008006" key="7">
    <source>
        <dbReference type="Google" id="ProtNLM"/>
    </source>
</evidence>
<gene>
    <name evidence="5" type="ORF">L228DRAFT_249961</name>
</gene>
<dbReference type="InterPro" id="IPR008991">
    <property type="entry name" value="Translation_prot_SH3-like_sf"/>
</dbReference>
<feature type="compositionally biased region" description="Basic and acidic residues" evidence="4">
    <location>
        <begin position="209"/>
        <end position="218"/>
    </location>
</feature>
<feature type="region of interest" description="Disordered" evidence="4">
    <location>
        <begin position="206"/>
        <end position="226"/>
    </location>
</feature>
<reference evidence="5 6" key="1">
    <citation type="journal article" date="2016" name="Fungal Biol.">
        <title>The genome of Xylona heveae provides a window into fungal endophytism.</title>
        <authorList>
            <person name="Gazis R."/>
            <person name="Kuo A."/>
            <person name="Riley R."/>
            <person name="LaButti K."/>
            <person name="Lipzen A."/>
            <person name="Lin J."/>
            <person name="Amirebrahimi M."/>
            <person name="Hesse C.N."/>
            <person name="Spatafora J.W."/>
            <person name="Henrissat B."/>
            <person name="Hainaut M."/>
            <person name="Grigoriev I.V."/>
            <person name="Hibbett D.S."/>
        </authorList>
    </citation>
    <scope>NUCLEOTIDE SEQUENCE [LARGE SCALE GENOMIC DNA]</scope>
    <source>
        <strain evidence="5 6">TC161</strain>
    </source>
</reference>
<organism evidence="5 6">
    <name type="scientific">Xylona heveae (strain CBS 132557 / TC161)</name>
    <dbReference type="NCBI Taxonomy" id="1328760"/>
    <lineage>
        <taxon>Eukaryota</taxon>
        <taxon>Fungi</taxon>
        <taxon>Dikarya</taxon>
        <taxon>Ascomycota</taxon>
        <taxon>Pezizomycotina</taxon>
        <taxon>Xylonomycetes</taxon>
        <taxon>Xylonales</taxon>
        <taxon>Xylonaceae</taxon>
        <taxon>Xylona</taxon>
    </lineage>
</organism>
<evidence type="ECO:0000313" key="5">
    <source>
        <dbReference type="EMBL" id="KZF20290.1"/>
    </source>
</evidence>
<dbReference type="GO" id="GO:0006412">
    <property type="term" value="P:translation"/>
    <property type="evidence" value="ECO:0007669"/>
    <property type="project" value="InterPro"/>
</dbReference>
<dbReference type="InterPro" id="IPR038657">
    <property type="entry name" value="Ribosomal_bL19_sf"/>
</dbReference>
<dbReference type="FunCoup" id="A0A165ADC0">
    <property type="interactions" value="235"/>
</dbReference>
<dbReference type="InParanoid" id="A0A165ADC0"/>
<dbReference type="InterPro" id="IPR001857">
    <property type="entry name" value="Ribosomal_bL19"/>
</dbReference>
<dbReference type="PANTHER" id="PTHR15680:SF9">
    <property type="entry name" value="LARGE RIBOSOMAL SUBUNIT PROTEIN BL19M"/>
    <property type="match status" value="1"/>
</dbReference>
<dbReference type="EMBL" id="KV407463">
    <property type="protein sequence ID" value="KZF20290.1"/>
    <property type="molecule type" value="Genomic_DNA"/>
</dbReference>
<dbReference type="GO" id="GO:0003735">
    <property type="term" value="F:structural constituent of ribosome"/>
    <property type="evidence" value="ECO:0007669"/>
    <property type="project" value="InterPro"/>
</dbReference>
<proteinExistence type="inferred from homology"/>